<protein>
    <submittedName>
        <fullName evidence="2">DinB family protein</fullName>
    </submittedName>
</protein>
<dbReference type="Pfam" id="PF12867">
    <property type="entry name" value="DinB_2"/>
    <property type="match status" value="1"/>
</dbReference>
<dbReference type="OrthoDB" id="5464839at2"/>
<dbReference type="InterPro" id="IPR034660">
    <property type="entry name" value="DinB/YfiT-like"/>
</dbReference>
<dbReference type="InterPro" id="IPR024775">
    <property type="entry name" value="DinB-like"/>
</dbReference>
<evidence type="ECO:0000259" key="1">
    <source>
        <dbReference type="Pfam" id="PF12867"/>
    </source>
</evidence>
<reference evidence="2 3" key="1">
    <citation type="submission" date="2019-09" db="EMBL/GenBank/DDBJ databases">
        <title>Whole genome sequences of isolates from the Mars Exploration Rovers.</title>
        <authorList>
            <person name="Seuylemezian A."/>
            <person name="Vaishampayan P."/>
        </authorList>
    </citation>
    <scope>NUCLEOTIDE SEQUENCE [LARGE SCALE GENOMIC DNA]</scope>
    <source>
        <strain evidence="2 3">MER_TA_151</strain>
    </source>
</reference>
<dbReference type="SUPFAM" id="SSF109854">
    <property type="entry name" value="DinB/YfiT-like putative metalloenzymes"/>
    <property type="match status" value="1"/>
</dbReference>
<evidence type="ECO:0000313" key="3">
    <source>
        <dbReference type="Proteomes" id="UP000326671"/>
    </source>
</evidence>
<dbReference type="Proteomes" id="UP000326671">
    <property type="component" value="Unassembled WGS sequence"/>
</dbReference>
<dbReference type="Gene3D" id="1.20.120.450">
    <property type="entry name" value="dinb family like domain"/>
    <property type="match status" value="1"/>
</dbReference>
<dbReference type="EMBL" id="VYKL01000031">
    <property type="protein sequence ID" value="KAA9019524.1"/>
    <property type="molecule type" value="Genomic_DNA"/>
</dbReference>
<name>A0A5J5HJ53_9BACI</name>
<gene>
    <name evidence="2" type="ORF">F4V44_19455</name>
</gene>
<keyword evidence="3" id="KW-1185">Reference proteome</keyword>
<organism evidence="2 3">
    <name type="scientific">Niallia endozanthoxylica</name>
    <dbReference type="NCBI Taxonomy" id="2036016"/>
    <lineage>
        <taxon>Bacteria</taxon>
        <taxon>Bacillati</taxon>
        <taxon>Bacillota</taxon>
        <taxon>Bacilli</taxon>
        <taxon>Bacillales</taxon>
        <taxon>Bacillaceae</taxon>
        <taxon>Niallia</taxon>
    </lineage>
</organism>
<sequence>MNHAVHQRMVETRNNLIKNIKLLSYDAFNYKSEPHQWSIAQICHHLVLVEKATVKAITWGLSQSSELNTERKNVQLILDRTKKLQAPEIVEPDTAPFDVKRIIELLNESRNELITRIRLIDDPSILKTKSVYHPAFGDLSLDQWIEAVYLHEERHMEQIRVNLSLLDLC</sequence>
<comment type="caution">
    <text evidence="2">The sequence shown here is derived from an EMBL/GenBank/DDBJ whole genome shotgun (WGS) entry which is preliminary data.</text>
</comment>
<dbReference type="AlphaFoldDB" id="A0A5J5HJ53"/>
<feature type="domain" description="DinB-like" evidence="1">
    <location>
        <begin position="10"/>
        <end position="159"/>
    </location>
</feature>
<evidence type="ECO:0000313" key="2">
    <source>
        <dbReference type="EMBL" id="KAA9019524.1"/>
    </source>
</evidence>
<dbReference type="RefSeq" id="WP_150441681.1">
    <property type="nucleotide sequence ID" value="NZ_VYKL01000031.1"/>
</dbReference>
<accession>A0A5J5HJ53</accession>
<proteinExistence type="predicted"/>